<keyword evidence="2" id="KW-0496">Mitochondrion</keyword>
<name>A0A649WEA4_9HYME</name>
<organism evidence="2">
    <name type="scientific">Bombus waltoni</name>
    <dbReference type="NCBI Taxonomy" id="395577"/>
    <lineage>
        <taxon>Eukaryota</taxon>
        <taxon>Metazoa</taxon>
        <taxon>Ecdysozoa</taxon>
        <taxon>Arthropoda</taxon>
        <taxon>Hexapoda</taxon>
        <taxon>Insecta</taxon>
        <taxon>Pterygota</taxon>
        <taxon>Neoptera</taxon>
        <taxon>Endopterygota</taxon>
        <taxon>Hymenoptera</taxon>
        <taxon>Apocrita</taxon>
        <taxon>Aculeata</taxon>
        <taxon>Apoidea</taxon>
        <taxon>Anthophila</taxon>
        <taxon>Apidae</taxon>
        <taxon>Bombus</taxon>
        <taxon>Mendacibombus</taxon>
    </lineage>
</organism>
<feature type="transmembrane region" description="Helical" evidence="1">
    <location>
        <begin position="233"/>
        <end position="254"/>
    </location>
</feature>
<feature type="transmembrane region" description="Helical" evidence="1">
    <location>
        <begin position="305"/>
        <end position="325"/>
    </location>
</feature>
<proteinExistence type="predicted"/>
<accession>A0A649WEA4</accession>
<keyword evidence="1" id="KW-1133">Transmembrane helix</keyword>
<feature type="transmembrane region" description="Helical" evidence="1">
    <location>
        <begin position="90"/>
        <end position="112"/>
    </location>
</feature>
<gene>
    <name evidence="2" type="primary">nad2</name>
</gene>
<keyword evidence="1" id="KW-0472">Membrane</keyword>
<feature type="transmembrane region" description="Helical" evidence="1">
    <location>
        <begin position="192"/>
        <end position="213"/>
    </location>
</feature>
<sequence length="326" mass="38934">MLTNKFFLTSSSLILSMFFIMMCTESIYIKWLMMEFSTIISIGLINIDSGNKKISILYYIMSTISGLFVIIVVSMNFSFLMIKDIMINNILMISMFLKLGIFPFWFWMIYIYNIATWPQIFLLSTIMKFIPIYFFSDVIYMSMNMFGFICLNNLLISMYANYKFNMKKLLGCSSIFNSSYLLLMLYMNNSLFILLSVIYLINFAFLIYMMSYYNISNMEFNYVPENVMNLIKIMMFTYSSFPMFSTFIFKWEFFMLLSSFNMNNNMVMMILISNVVMIWNYFIVVKYMNLKFETMLPKIELNSPYISMMILMIFAYSFTFLLYNII</sequence>
<evidence type="ECO:0000313" key="2">
    <source>
        <dbReference type="EMBL" id="QGK86766.1"/>
    </source>
</evidence>
<feature type="transmembrane region" description="Helical" evidence="1">
    <location>
        <begin position="6"/>
        <end position="24"/>
    </location>
</feature>
<feature type="transmembrane region" description="Helical" evidence="1">
    <location>
        <begin position="56"/>
        <end position="78"/>
    </location>
</feature>
<dbReference type="AlphaFoldDB" id="A0A649WEA4"/>
<feature type="transmembrane region" description="Helical" evidence="1">
    <location>
        <begin position="266"/>
        <end position="284"/>
    </location>
</feature>
<evidence type="ECO:0000256" key="1">
    <source>
        <dbReference type="SAM" id="Phobius"/>
    </source>
</evidence>
<reference evidence="2" key="1">
    <citation type="journal article" date="2019" name="Mitochondrial DNA Part B Resour">
        <title>Complete mitochondrial genome of Bombus waltoni (Hymenoptera: Apidae).</title>
        <authorList>
            <person name="Lin G."/>
            <person name="Jiang K."/>
            <person name="Su T."/>
            <person name="He B."/>
            <person name="Huang Z."/>
            <person name="Zhao F."/>
        </authorList>
    </citation>
    <scope>NUCLEOTIDE SEQUENCE</scope>
</reference>
<keyword evidence="1" id="KW-0812">Transmembrane</keyword>
<feature type="transmembrane region" description="Helical" evidence="1">
    <location>
        <begin position="132"/>
        <end position="156"/>
    </location>
</feature>
<dbReference type="EMBL" id="MK252702">
    <property type="protein sequence ID" value="QGK86766.1"/>
    <property type="molecule type" value="Genomic_DNA"/>
</dbReference>
<geneLocation type="mitochondrion" evidence="2"/>
<protein>
    <submittedName>
        <fullName evidence="2">NADH dehydrogenase subunit 2</fullName>
    </submittedName>
</protein>